<sequence>MKFGKRPRTEIRSPHELQLLQRAQAMEPAKSPHPWTAGVVVPAAGCTACGWDQEEHLVLISSSGYSVIQPGTGQLLHRNRDADATEEGMGPDRLTFRIPHDGQLITIFGFEAGDGIRLTNDGWMVEVINPWWPRASVVLDNVFRQGYEYLKDAVMLDLSRLDGNVKCGFSPSGRHFVVLGSGGALLYSRAAV</sequence>
<dbReference type="AlphaFoldDB" id="A0A1B2E5W6"/>
<accession>A0A1B2E5W6</accession>
<protein>
    <submittedName>
        <fullName evidence="1">Uncharacterized protein</fullName>
    </submittedName>
</protein>
<dbReference type="EMBL" id="CP016809">
    <property type="protein sequence ID" value="ANY75297.1"/>
    <property type="molecule type" value="Genomic_DNA"/>
</dbReference>
<reference evidence="1" key="1">
    <citation type="submission" date="2016-08" db="EMBL/GenBank/DDBJ databases">
        <title>Complete Genome Seqeunce of Paenibacillus sp. nov. IHBB 9852 from high altitute lake of Indian trans-Himalayas.</title>
        <authorList>
            <person name="Kiran S."/>
            <person name="Swarnkar M.K."/>
            <person name="Rana A."/>
            <person name="Tewari R."/>
            <person name="Gulati A."/>
        </authorList>
    </citation>
    <scope>NUCLEOTIDE SEQUENCE [LARGE SCALE GENOMIC DNA]</scope>
    <source>
        <strain evidence="1">IHBB 9852</strain>
    </source>
</reference>
<proteinExistence type="predicted"/>
<name>A0A1B2E5W6_9BACL</name>
<organism evidence="1">
    <name type="scientific">Paenibacillus ihbetae</name>
    <dbReference type="NCBI Taxonomy" id="1870820"/>
    <lineage>
        <taxon>Bacteria</taxon>
        <taxon>Bacillati</taxon>
        <taxon>Bacillota</taxon>
        <taxon>Bacilli</taxon>
        <taxon>Bacillales</taxon>
        <taxon>Paenibacillaceae</taxon>
        <taxon>Paenibacillus</taxon>
    </lineage>
</organism>
<gene>
    <name evidence="1" type="ORF">BBD41_23475</name>
</gene>
<dbReference type="GeneID" id="48311253"/>
<dbReference type="KEGG" id="pib:BBD41_23475"/>
<evidence type="ECO:0000313" key="1">
    <source>
        <dbReference type="EMBL" id="ANY75297.1"/>
    </source>
</evidence>
<dbReference type="RefSeq" id="WP_099478991.1">
    <property type="nucleotide sequence ID" value="NZ_CP016809.1"/>
</dbReference>